<sequence>MSINYCEDKKQFHLQGKDVSYICKVDQYGRLIHVYYGKKIRQMNTVGMETTKPVTWSLMPEEDEHYALDTALLEYATYGHVDHRTPALHIEQADGSTIMDFKYESHHQYKGKKALDGLPATYADEEEAQTLAIVLKDSLSGVEVTLSYTVFHEENVITRSVQIKNGGQEPVRVLSAQSCCVDFEHADYDMMHLSGAWTRERHVVRRKIVPGEQSIGSTRGASSHVHNPFLALLSPDATEDTGQVYGFNFVYSGNFSGHVSVQEHDRTRVLMGIHPFNFTWQLEAGETFQTPEVVMVYSHKGLGDMSRTYHRLYRNNLMRGVWKDKERPILINNWEATYFDFTRKSIEALAEKASEIGVELCVLDDGWFGKRDDDRCSLGDWIVNEDKLEGGLDILAKNINKNNMAFGLWFEPEMISPDSELYRKHPDWCLHVEGRDHVLTRYQLTLDLSRQEVCDYILDAVSSILSTAPITYVKWDMNRYMSNVFSKGRLPKQQMETCHRYMLGLYDILEELVRRHPDVLFEGCAGGGGRFDAGMLYYMPQIWTSDDSDAIERLKIQYGTSMVYPILSMCSHVSTVPNHQVKRVTPLDTRAHVAMSGNFGYELDITQYSEDEMDVLRQQIAFYKANRPLIQFGDFYRLKSPFEDNCAAWMFVSADQEEAILFYVNVLGIPNPMDRHVTLNGLHESFDYVIDGMEGVFGGDQLMYGGLTVPDLKDFESVCYTLKRVK</sequence>
<dbReference type="Gene3D" id="2.60.40.1180">
    <property type="entry name" value="Golgi alpha-mannosidase II"/>
    <property type="match status" value="1"/>
</dbReference>
<dbReference type="EMBL" id="CP058649">
    <property type="protein sequence ID" value="QUI24579.1"/>
    <property type="molecule type" value="Genomic_DNA"/>
</dbReference>
<dbReference type="InterPro" id="IPR050985">
    <property type="entry name" value="Alpha-glycosidase_related"/>
</dbReference>
<evidence type="ECO:0000313" key="11">
    <source>
        <dbReference type="Proteomes" id="UP000683246"/>
    </source>
</evidence>
<feature type="active site" description="Proton donor" evidence="6">
    <location>
        <position position="546"/>
    </location>
</feature>
<feature type="domain" description="Glycosyl hydrolase family 36 N-terminal" evidence="9">
    <location>
        <begin position="29"/>
        <end position="283"/>
    </location>
</feature>
<feature type="binding site" evidence="7">
    <location>
        <begin position="364"/>
        <end position="365"/>
    </location>
    <ligand>
        <name>substrate</name>
    </ligand>
</feature>
<feature type="domain" description="Glycosyl hydrolase family 36 C-terminal" evidence="8">
    <location>
        <begin position="647"/>
        <end position="722"/>
    </location>
</feature>
<dbReference type="InterPro" id="IPR038417">
    <property type="entry name" value="Alpga-gal_N_sf"/>
</dbReference>
<evidence type="ECO:0000256" key="1">
    <source>
        <dbReference type="ARBA" id="ARBA00001255"/>
    </source>
</evidence>
<organism evidence="10 11">
    <name type="scientific">Vallitalea pronyensis</name>
    <dbReference type="NCBI Taxonomy" id="1348613"/>
    <lineage>
        <taxon>Bacteria</taxon>
        <taxon>Bacillati</taxon>
        <taxon>Bacillota</taxon>
        <taxon>Clostridia</taxon>
        <taxon>Lachnospirales</taxon>
        <taxon>Vallitaleaceae</taxon>
        <taxon>Vallitalea</taxon>
    </lineage>
</organism>
<feature type="active site" description="Nucleophile" evidence="6">
    <location>
        <position position="476"/>
    </location>
</feature>
<dbReference type="PIRSF" id="PIRSF005536">
    <property type="entry name" value="Agal"/>
    <property type="match status" value="1"/>
</dbReference>
<evidence type="ECO:0000256" key="4">
    <source>
        <dbReference type="ARBA" id="ARBA00023295"/>
    </source>
</evidence>
<dbReference type="InterPro" id="IPR017853">
    <property type="entry name" value="GH"/>
</dbReference>
<dbReference type="EC" id="3.2.1.22" evidence="2 5"/>
<accession>A0A8J8MN64</accession>
<evidence type="ECO:0000256" key="5">
    <source>
        <dbReference type="PIRNR" id="PIRNR005536"/>
    </source>
</evidence>
<evidence type="ECO:0000259" key="9">
    <source>
        <dbReference type="Pfam" id="PF16875"/>
    </source>
</evidence>
<feature type="binding site" evidence="7">
    <location>
        <position position="197"/>
    </location>
    <ligand>
        <name>substrate</name>
    </ligand>
</feature>
<dbReference type="InterPro" id="IPR013785">
    <property type="entry name" value="Aldolase_TIM"/>
</dbReference>
<comment type="similarity">
    <text evidence="5">Belongs to the glycosyl hydrolase.</text>
</comment>
<dbReference type="InterPro" id="IPR002252">
    <property type="entry name" value="Glyco_hydro_36"/>
</dbReference>
<keyword evidence="11" id="KW-1185">Reference proteome</keyword>
<dbReference type="PANTHER" id="PTHR43053">
    <property type="entry name" value="GLYCOSIDASE FAMILY 31"/>
    <property type="match status" value="1"/>
</dbReference>
<dbReference type="PRINTS" id="PR00743">
    <property type="entry name" value="GLHYDRLASE36"/>
</dbReference>
<feature type="binding site" evidence="7">
    <location>
        <position position="546"/>
    </location>
    <ligand>
        <name>substrate</name>
    </ligand>
</feature>
<feature type="binding site" evidence="7">
    <location>
        <position position="524"/>
    </location>
    <ligand>
        <name>substrate</name>
    </ligand>
</feature>
<keyword evidence="3 5" id="KW-0378">Hydrolase</keyword>
<evidence type="ECO:0000256" key="6">
    <source>
        <dbReference type="PIRSR" id="PIRSR005536-1"/>
    </source>
</evidence>
<gene>
    <name evidence="10" type="ORF">HZI73_20735</name>
</gene>
<evidence type="ECO:0000256" key="2">
    <source>
        <dbReference type="ARBA" id="ARBA00012755"/>
    </source>
</evidence>
<feature type="binding site" evidence="7">
    <location>
        <position position="441"/>
    </location>
    <ligand>
        <name>substrate</name>
    </ligand>
</feature>
<dbReference type="FunFam" id="3.20.20.70:FF:000118">
    <property type="entry name" value="Alpha-galactosidase"/>
    <property type="match status" value="1"/>
</dbReference>
<keyword evidence="4 5" id="KW-0326">Glycosidase</keyword>
<dbReference type="KEGG" id="vpy:HZI73_20735"/>
<dbReference type="InterPro" id="IPR013780">
    <property type="entry name" value="Glyco_hydro_b"/>
</dbReference>
<protein>
    <recommendedName>
        <fullName evidence="2 5">Alpha-galactosidase</fullName>
        <ecNumber evidence="2 5">3.2.1.22</ecNumber>
    </recommendedName>
</protein>
<dbReference type="GO" id="GO:0016052">
    <property type="term" value="P:carbohydrate catabolic process"/>
    <property type="evidence" value="ECO:0007669"/>
    <property type="project" value="InterPro"/>
</dbReference>
<dbReference type="PANTHER" id="PTHR43053:SF3">
    <property type="entry name" value="ALPHA-GALACTOSIDASE C-RELATED"/>
    <property type="match status" value="1"/>
</dbReference>
<dbReference type="RefSeq" id="WP_212695271.1">
    <property type="nucleotide sequence ID" value="NZ_CP058649.1"/>
</dbReference>
<dbReference type="Proteomes" id="UP000683246">
    <property type="component" value="Chromosome"/>
</dbReference>
<evidence type="ECO:0000313" key="10">
    <source>
        <dbReference type="EMBL" id="QUI24579.1"/>
    </source>
</evidence>
<reference evidence="10" key="1">
    <citation type="submission" date="2020-07" db="EMBL/GenBank/DDBJ databases">
        <title>Vallitalea pronyensis genome.</title>
        <authorList>
            <person name="Postec A."/>
        </authorList>
    </citation>
    <scope>NUCLEOTIDE SEQUENCE</scope>
    <source>
        <strain evidence="10">FatNI3</strain>
    </source>
</reference>
<feature type="binding site" evidence="7">
    <location>
        <begin position="474"/>
        <end position="478"/>
    </location>
    <ligand>
        <name>substrate</name>
    </ligand>
</feature>
<dbReference type="Gene3D" id="2.70.98.60">
    <property type="entry name" value="alpha-galactosidase from lactobacil brevis"/>
    <property type="match status" value="1"/>
</dbReference>
<evidence type="ECO:0000256" key="7">
    <source>
        <dbReference type="PIRSR" id="PIRSR005536-2"/>
    </source>
</evidence>
<proteinExistence type="inferred from homology"/>
<dbReference type="Pfam" id="PF16874">
    <property type="entry name" value="Glyco_hydro_36C"/>
    <property type="match status" value="1"/>
</dbReference>
<dbReference type="AlphaFoldDB" id="A0A8J8MN64"/>
<dbReference type="InterPro" id="IPR031705">
    <property type="entry name" value="Glyco_hydro_36_C"/>
</dbReference>
<evidence type="ECO:0000259" key="8">
    <source>
        <dbReference type="Pfam" id="PF16874"/>
    </source>
</evidence>
<name>A0A8J8MN64_9FIRM</name>
<dbReference type="Pfam" id="PF16875">
    <property type="entry name" value="Glyco_hydro_36N"/>
    <property type="match status" value="1"/>
</dbReference>
<dbReference type="GO" id="GO:0004557">
    <property type="term" value="F:alpha-galactosidase activity"/>
    <property type="evidence" value="ECO:0007669"/>
    <property type="project" value="UniProtKB-UniRule"/>
</dbReference>
<evidence type="ECO:0000256" key="3">
    <source>
        <dbReference type="ARBA" id="ARBA00022801"/>
    </source>
</evidence>
<dbReference type="SUPFAM" id="SSF51445">
    <property type="entry name" value="(Trans)glycosidases"/>
    <property type="match status" value="1"/>
</dbReference>
<dbReference type="Gene3D" id="3.20.20.70">
    <property type="entry name" value="Aldolase class I"/>
    <property type="match status" value="1"/>
</dbReference>
<dbReference type="CDD" id="cd14791">
    <property type="entry name" value="GH36"/>
    <property type="match status" value="1"/>
</dbReference>
<dbReference type="InterPro" id="IPR031704">
    <property type="entry name" value="Glyco_hydro_36_N"/>
</dbReference>
<dbReference type="Pfam" id="PF02065">
    <property type="entry name" value="Melibiase"/>
    <property type="match status" value="1"/>
</dbReference>
<comment type="catalytic activity">
    <reaction evidence="1 5">
        <text>Hydrolysis of terminal, non-reducing alpha-D-galactose residues in alpha-D-galactosides, including galactose oligosaccharides, galactomannans and galactolipids.</text>
        <dbReference type="EC" id="3.2.1.22"/>
    </reaction>
</comment>